<feature type="transmembrane region" description="Helical" evidence="7">
    <location>
        <begin position="378"/>
        <end position="397"/>
    </location>
</feature>
<proteinExistence type="inferred from homology"/>
<dbReference type="GO" id="GO:0005886">
    <property type="term" value="C:plasma membrane"/>
    <property type="evidence" value="ECO:0007669"/>
    <property type="project" value="UniProtKB-SubCell"/>
</dbReference>
<accession>A0A558CJE0</accession>
<dbReference type="InterPro" id="IPR006685">
    <property type="entry name" value="MscS_channel_2nd"/>
</dbReference>
<comment type="caution">
    <text evidence="13">The sequence shown here is derived from an EMBL/GenBank/DDBJ whole genome shotgun (WGS) entry which is preliminary data.</text>
</comment>
<evidence type="ECO:0000259" key="11">
    <source>
        <dbReference type="Pfam" id="PF21082"/>
    </source>
</evidence>
<dbReference type="SUPFAM" id="SSF82861">
    <property type="entry name" value="Mechanosensitive channel protein MscS (YggB), transmembrane region"/>
    <property type="match status" value="1"/>
</dbReference>
<keyword evidence="5 7" id="KW-1133">Transmembrane helix</keyword>
<evidence type="ECO:0000259" key="10">
    <source>
        <dbReference type="Pfam" id="PF00924"/>
    </source>
</evidence>
<dbReference type="InterPro" id="IPR011014">
    <property type="entry name" value="MscS_channel_TM-2"/>
</dbReference>
<feature type="transmembrane region" description="Helical" evidence="7">
    <location>
        <begin position="403"/>
        <end position="421"/>
    </location>
</feature>
<comment type="similarity">
    <text evidence="2 7">Belongs to the MscS (TC 1.A.23) family.</text>
</comment>
<feature type="coiled-coil region" evidence="8">
    <location>
        <begin position="60"/>
        <end position="166"/>
    </location>
</feature>
<evidence type="ECO:0000256" key="9">
    <source>
        <dbReference type="SAM" id="SignalP"/>
    </source>
</evidence>
<dbReference type="Gene3D" id="2.30.30.60">
    <property type="match status" value="1"/>
</dbReference>
<dbReference type="AlphaFoldDB" id="A0A558CJE0"/>
<evidence type="ECO:0000256" key="2">
    <source>
        <dbReference type="ARBA" id="ARBA00008017"/>
    </source>
</evidence>
<dbReference type="PANTHER" id="PTHR30221">
    <property type="entry name" value="SMALL-CONDUCTANCE MECHANOSENSITIVE CHANNEL"/>
    <property type="match status" value="1"/>
</dbReference>
<dbReference type="InterPro" id="IPR049278">
    <property type="entry name" value="MS_channel_C"/>
</dbReference>
<organism evidence="13 14">
    <name type="scientific">Sedimenticola thiotaurini</name>
    <dbReference type="NCBI Taxonomy" id="1543721"/>
    <lineage>
        <taxon>Bacteria</taxon>
        <taxon>Pseudomonadati</taxon>
        <taxon>Pseudomonadota</taxon>
        <taxon>Gammaproteobacteria</taxon>
        <taxon>Chromatiales</taxon>
        <taxon>Sedimenticolaceae</taxon>
        <taxon>Sedimenticola</taxon>
    </lineage>
</organism>
<keyword evidence="7" id="KW-0813">Transport</keyword>
<dbReference type="SUPFAM" id="SSF82689">
    <property type="entry name" value="Mechanosensitive channel protein MscS (YggB), C-terminal domain"/>
    <property type="match status" value="1"/>
</dbReference>
<keyword evidence="6 7" id="KW-0472">Membrane</keyword>
<keyword evidence="4 7" id="KW-0812">Transmembrane</keyword>
<feature type="domain" description="Mechanosensitive ion channel MscS" evidence="10">
    <location>
        <begin position="424"/>
        <end position="489"/>
    </location>
</feature>
<keyword evidence="3" id="KW-1003">Cell membrane</keyword>
<evidence type="ECO:0000259" key="12">
    <source>
        <dbReference type="Pfam" id="PF21088"/>
    </source>
</evidence>
<keyword evidence="7" id="KW-0407">Ion channel</keyword>
<feature type="chain" id="PRO_5022218974" description="Small-conductance mechanosensitive channel" evidence="9">
    <location>
        <begin position="43"/>
        <end position="592"/>
    </location>
</feature>
<comment type="caution">
    <text evidence="7">Lacks conserved residue(s) required for the propagation of feature annotation.</text>
</comment>
<evidence type="ECO:0000256" key="1">
    <source>
        <dbReference type="ARBA" id="ARBA00004651"/>
    </source>
</evidence>
<dbReference type="Proteomes" id="UP000317355">
    <property type="component" value="Unassembled WGS sequence"/>
</dbReference>
<comment type="subunit">
    <text evidence="7">Homoheptamer.</text>
</comment>
<reference evidence="13 14" key="1">
    <citation type="submission" date="2019-07" db="EMBL/GenBank/DDBJ databases">
        <title>The pathways for chlorine oxyanion respiration interact through the shared metabolite chlorate.</title>
        <authorList>
            <person name="Barnum T.P."/>
            <person name="Cheng Y."/>
            <person name="Hill K.A."/>
            <person name="Lucas L.N."/>
            <person name="Carlson H.K."/>
            <person name="Coates J.D."/>
        </authorList>
    </citation>
    <scope>NUCLEOTIDE SEQUENCE [LARGE SCALE GENOMIC DNA]</scope>
    <source>
        <strain evidence="13">BK-3</strain>
    </source>
</reference>
<feature type="transmembrane region" description="Helical" evidence="7">
    <location>
        <begin position="335"/>
        <end position="357"/>
    </location>
</feature>
<dbReference type="SUPFAM" id="SSF50182">
    <property type="entry name" value="Sm-like ribonucleoproteins"/>
    <property type="match status" value="1"/>
</dbReference>
<dbReference type="Gene3D" id="3.30.70.100">
    <property type="match status" value="1"/>
</dbReference>
<dbReference type="Gene3D" id="1.10.287.1260">
    <property type="match status" value="1"/>
</dbReference>
<evidence type="ECO:0000256" key="7">
    <source>
        <dbReference type="RuleBase" id="RU369025"/>
    </source>
</evidence>
<evidence type="ECO:0000256" key="8">
    <source>
        <dbReference type="SAM" id="Coils"/>
    </source>
</evidence>
<feature type="domain" description="Mechanosensitive ion channel MscS C-terminal" evidence="11">
    <location>
        <begin position="496"/>
        <end position="578"/>
    </location>
</feature>
<dbReference type="Pfam" id="PF00924">
    <property type="entry name" value="MS_channel_2nd"/>
    <property type="match status" value="1"/>
</dbReference>
<keyword evidence="9" id="KW-0732">Signal</keyword>
<dbReference type="GO" id="GO:0008381">
    <property type="term" value="F:mechanosensitive monoatomic ion channel activity"/>
    <property type="evidence" value="ECO:0007669"/>
    <property type="project" value="InterPro"/>
</dbReference>
<dbReference type="InterPro" id="IPR011066">
    <property type="entry name" value="MscS_channel_C_sf"/>
</dbReference>
<comment type="function">
    <text evidence="7">Mechanosensitive channel that participates in the regulation of osmotic pressure changes within the cell, opening in response to stretch forces in the membrane lipid bilayer, without the need for other proteins. Contributes to normal resistance to hypoosmotic shock. Forms an ion channel of 1.0 nanosiemens conductance with a slight preference for anions.</text>
</comment>
<keyword evidence="7" id="KW-0406">Ion transport</keyword>
<evidence type="ECO:0000313" key="13">
    <source>
        <dbReference type="EMBL" id="TVT48854.1"/>
    </source>
</evidence>
<dbReference type="InterPro" id="IPR049142">
    <property type="entry name" value="MS_channel_1st"/>
</dbReference>
<evidence type="ECO:0000256" key="3">
    <source>
        <dbReference type="ARBA" id="ARBA00022475"/>
    </source>
</evidence>
<evidence type="ECO:0000256" key="6">
    <source>
        <dbReference type="ARBA" id="ARBA00023136"/>
    </source>
</evidence>
<sequence>MLNQQIILQVSVINMINKKRVSFAVLFLLSTLLAIQPPVAQAQQQKKAETELVVQNNDSATNLTQSTQAQIDELKRLEEELNLIRQDLDKATGDDQLALTNRSLQVKANYRKTMQQLLKTLIDQKEDGVDATEIVEKIEQPVKRLAQGIRKDIESVQKEIEQLRAQQEKAAPEQTLKIQEALSSALDQNSDLIMALFEHSEKMMALGLDAGDDLRYLDTLLQERAKSIAGRIEVFLDKIKKAEKRAVKATDDEKKSIAVDLQLLSEKKQSNAKSLALIIDVMNKRNLDATPYSQLLIVATGEISGDIFDRKVVAGLTQQWVESLQEWAKENGPTILLKAIVIIFILLLFKLISNLFSRVVRRALSASKLHISQLLQDFFINLSGKAVMVVGLLVALSQIGVEIGPLLAGLGVIGFILGFALQETLSNFASGLMILIYRPYDIGNTIEAGGVMGKVQEMNMVATTIMTPDNQKLVVPNNKIWGGVIRNVTAQSKRRVDMVFGIGYGDDMAKAETILTSIIEADSRVLKDPAPVIKVHTLGESSVDFIVRPWVSTVDYWDVYWDITRKVKEQFDANEVSIPFPQRDIHIIGNAQ</sequence>
<keyword evidence="7" id="KW-0997">Cell inner membrane</keyword>
<dbReference type="Pfam" id="PF21082">
    <property type="entry name" value="MS_channel_3rd"/>
    <property type="match status" value="1"/>
</dbReference>
<dbReference type="PANTHER" id="PTHR30221:SF1">
    <property type="entry name" value="SMALL-CONDUCTANCE MECHANOSENSITIVE CHANNEL"/>
    <property type="match status" value="1"/>
</dbReference>
<gene>
    <name evidence="13" type="ORF">FHK82_17495</name>
</gene>
<dbReference type="EMBL" id="VMRY01000128">
    <property type="protein sequence ID" value="TVT48854.1"/>
    <property type="molecule type" value="Genomic_DNA"/>
</dbReference>
<feature type="domain" description="Mechanosensitive ion channel transmembrane helices 2/3" evidence="12">
    <location>
        <begin position="387"/>
        <end position="422"/>
    </location>
</feature>
<dbReference type="InterPro" id="IPR010920">
    <property type="entry name" value="LSM_dom_sf"/>
</dbReference>
<comment type="subcellular location">
    <subcellularLocation>
        <location evidence="7">Cell inner membrane</location>
        <topology evidence="7">Multi-pass membrane protein</topology>
    </subcellularLocation>
    <subcellularLocation>
        <location evidence="1">Cell membrane</location>
        <topology evidence="1">Multi-pass membrane protein</topology>
    </subcellularLocation>
</comment>
<feature type="signal peptide" evidence="9">
    <location>
        <begin position="1"/>
        <end position="42"/>
    </location>
</feature>
<evidence type="ECO:0000313" key="14">
    <source>
        <dbReference type="Proteomes" id="UP000317355"/>
    </source>
</evidence>
<dbReference type="InterPro" id="IPR023408">
    <property type="entry name" value="MscS_beta-dom_sf"/>
</dbReference>
<keyword evidence="8" id="KW-0175">Coiled coil</keyword>
<evidence type="ECO:0000256" key="4">
    <source>
        <dbReference type="ARBA" id="ARBA00022692"/>
    </source>
</evidence>
<evidence type="ECO:0000256" key="5">
    <source>
        <dbReference type="ARBA" id="ARBA00022989"/>
    </source>
</evidence>
<dbReference type="InterPro" id="IPR045275">
    <property type="entry name" value="MscS_archaea/bacteria_type"/>
</dbReference>
<protein>
    <recommendedName>
        <fullName evidence="7">Small-conductance mechanosensitive channel</fullName>
    </recommendedName>
</protein>
<dbReference type="Pfam" id="PF21088">
    <property type="entry name" value="MS_channel_1st"/>
    <property type="match status" value="1"/>
</dbReference>
<name>A0A558CJE0_9GAMM</name>